<proteinExistence type="predicted"/>
<evidence type="ECO:0000313" key="8">
    <source>
        <dbReference type="EMBL" id="GKV51145.1"/>
    </source>
</evidence>
<evidence type="ECO:0000256" key="3">
    <source>
        <dbReference type="ARBA" id="ARBA00022842"/>
    </source>
</evidence>
<dbReference type="GO" id="GO:0016887">
    <property type="term" value="F:ATP hydrolysis activity"/>
    <property type="evidence" value="ECO:0007669"/>
    <property type="project" value="InterPro"/>
</dbReference>
<keyword evidence="3" id="KW-0460">Magnesium</keyword>
<keyword evidence="2 7" id="KW-0812">Transmembrane</keyword>
<organism evidence="8 9">
    <name type="scientific">Rubroshorea leprosula</name>
    <dbReference type="NCBI Taxonomy" id="152421"/>
    <lineage>
        <taxon>Eukaryota</taxon>
        <taxon>Viridiplantae</taxon>
        <taxon>Streptophyta</taxon>
        <taxon>Embryophyta</taxon>
        <taxon>Tracheophyta</taxon>
        <taxon>Spermatophyta</taxon>
        <taxon>Magnoliopsida</taxon>
        <taxon>eudicotyledons</taxon>
        <taxon>Gunneridae</taxon>
        <taxon>Pentapetalae</taxon>
        <taxon>rosids</taxon>
        <taxon>malvids</taxon>
        <taxon>Malvales</taxon>
        <taxon>Dipterocarpaceae</taxon>
        <taxon>Rubroshorea</taxon>
    </lineage>
</organism>
<dbReference type="InterPro" id="IPR018303">
    <property type="entry name" value="ATPase_P-typ_P_site"/>
</dbReference>
<dbReference type="NCBIfam" id="TIGR01494">
    <property type="entry name" value="ATPase_P-type"/>
    <property type="match status" value="1"/>
</dbReference>
<dbReference type="SUPFAM" id="SSF81665">
    <property type="entry name" value="Calcium ATPase, transmembrane domain M"/>
    <property type="match status" value="1"/>
</dbReference>
<evidence type="ECO:0000256" key="2">
    <source>
        <dbReference type="ARBA" id="ARBA00022692"/>
    </source>
</evidence>
<gene>
    <name evidence="8" type="ORF">SLEP1_g57819</name>
</gene>
<sequence length="379" mass="41704">DGYARMLVTSVGMNTTWGQMMSQLTGDNKEQTPLQVRLNKLTSAIGKVGLAVALLVLVVLLVRYFTGNTRDENGSTEFNVSSTKSNDIMHAVVGIVAAAVTIVVVAIPEGLPLAVTLTLAYSMKRMMADQAMVRKLSACETMGSATTICTDKTGTLTLNQMKVTKFWLGKETMDEAYSSFSSFVVNLIHQGVSLNTTGSVYRGSTGSGFEFSGSPTEKAILSWAVLEMKMDMEEMKRNFTILFVEAFNSQKKKSGEVRVQSKPLPRPPKKKPGASSALPFPFDSSKMDPTALPFNKMEKRDSNFVPFGSTVGRKKEEDRRAPGRSEVFICFYFLGIYIHPRNNSRGVSGSLRLRFESSRGERNNRRSRPDSGDILVSFS</sequence>
<dbReference type="Proteomes" id="UP001054252">
    <property type="component" value="Unassembled WGS sequence"/>
</dbReference>
<keyword evidence="9" id="KW-1185">Reference proteome</keyword>
<dbReference type="InterPro" id="IPR023299">
    <property type="entry name" value="ATPase_P-typ_cyto_dom_N"/>
</dbReference>
<comment type="subcellular location">
    <subcellularLocation>
        <location evidence="1">Membrane</location>
    </subcellularLocation>
</comment>
<evidence type="ECO:0000256" key="4">
    <source>
        <dbReference type="ARBA" id="ARBA00022989"/>
    </source>
</evidence>
<feature type="transmembrane region" description="Helical" evidence="7">
    <location>
        <begin position="88"/>
        <end position="121"/>
    </location>
</feature>
<dbReference type="PANTHER" id="PTHR24093:SF434">
    <property type="entry name" value="CALCIUM-TRANSPORTING ATPASE 13, PLASMA MEMBRANE-TYPE-RELATED"/>
    <property type="match status" value="1"/>
</dbReference>
<reference evidence="8 9" key="1">
    <citation type="journal article" date="2021" name="Commun. Biol.">
        <title>The genome of Shorea leprosula (Dipterocarpaceae) highlights the ecological relevance of drought in aseasonal tropical rainforests.</title>
        <authorList>
            <person name="Ng K.K.S."/>
            <person name="Kobayashi M.J."/>
            <person name="Fawcett J.A."/>
            <person name="Hatakeyama M."/>
            <person name="Paape T."/>
            <person name="Ng C.H."/>
            <person name="Ang C.C."/>
            <person name="Tnah L.H."/>
            <person name="Lee C.T."/>
            <person name="Nishiyama T."/>
            <person name="Sese J."/>
            <person name="O'Brien M.J."/>
            <person name="Copetti D."/>
            <person name="Mohd Noor M.I."/>
            <person name="Ong R.C."/>
            <person name="Putra M."/>
            <person name="Sireger I.Z."/>
            <person name="Indrioko S."/>
            <person name="Kosugi Y."/>
            <person name="Izuno A."/>
            <person name="Isagi Y."/>
            <person name="Lee S.L."/>
            <person name="Shimizu K.K."/>
        </authorList>
    </citation>
    <scope>NUCLEOTIDE SEQUENCE [LARGE SCALE GENOMIC DNA]</scope>
    <source>
        <strain evidence="8">214</strain>
    </source>
</reference>
<name>A0AAV5MMN2_9ROSI</name>
<dbReference type="GO" id="GO:0005524">
    <property type="term" value="F:ATP binding"/>
    <property type="evidence" value="ECO:0007669"/>
    <property type="project" value="InterPro"/>
</dbReference>
<dbReference type="EMBL" id="BPVZ01000444">
    <property type="protein sequence ID" value="GKV51145.1"/>
    <property type="molecule type" value="Genomic_DNA"/>
</dbReference>
<evidence type="ECO:0000256" key="7">
    <source>
        <dbReference type="SAM" id="Phobius"/>
    </source>
</evidence>
<evidence type="ECO:0000256" key="6">
    <source>
        <dbReference type="SAM" id="MobiDB-lite"/>
    </source>
</evidence>
<feature type="transmembrane region" description="Helical" evidence="7">
    <location>
        <begin position="44"/>
        <end position="65"/>
    </location>
</feature>
<keyword evidence="5 7" id="KW-0472">Membrane</keyword>
<dbReference type="PANTHER" id="PTHR24093">
    <property type="entry name" value="CATION TRANSPORTING ATPASE"/>
    <property type="match status" value="1"/>
</dbReference>
<evidence type="ECO:0008006" key="10">
    <source>
        <dbReference type="Google" id="ProtNLM"/>
    </source>
</evidence>
<dbReference type="AlphaFoldDB" id="A0AAV5MMN2"/>
<dbReference type="GO" id="GO:0005886">
    <property type="term" value="C:plasma membrane"/>
    <property type="evidence" value="ECO:0007669"/>
    <property type="project" value="TreeGrafter"/>
</dbReference>
<feature type="region of interest" description="Disordered" evidence="6">
    <location>
        <begin position="254"/>
        <end position="284"/>
    </location>
</feature>
<comment type="caution">
    <text evidence="8">The sequence shown here is derived from an EMBL/GenBank/DDBJ whole genome shotgun (WGS) entry which is preliminary data.</text>
</comment>
<evidence type="ECO:0000313" key="9">
    <source>
        <dbReference type="Proteomes" id="UP001054252"/>
    </source>
</evidence>
<dbReference type="GO" id="GO:0005388">
    <property type="term" value="F:P-type calcium transporter activity"/>
    <property type="evidence" value="ECO:0007669"/>
    <property type="project" value="TreeGrafter"/>
</dbReference>
<dbReference type="PROSITE" id="PS00154">
    <property type="entry name" value="ATPASE_E1_E2"/>
    <property type="match status" value="1"/>
</dbReference>
<dbReference type="InterPro" id="IPR023298">
    <property type="entry name" value="ATPase_P-typ_TM_dom_sf"/>
</dbReference>
<dbReference type="SUPFAM" id="SSF81660">
    <property type="entry name" value="Metal cation-transporting ATPase, ATP-binding domain N"/>
    <property type="match status" value="1"/>
</dbReference>
<dbReference type="Gene3D" id="1.20.1110.10">
    <property type="entry name" value="Calcium-transporting ATPase, transmembrane domain"/>
    <property type="match status" value="1"/>
</dbReference>
<dbReference type="InterPro" id="IPR001757">
    <property type="entry name" value="P_typ_ATPase"/>
</dbReference>
<protein>
    <recommendedName>
        <fullName evidence="10">Calcium-transporting ATPase</fullName>
    </recommendedName>
</protein>
<feature type="region of interest" description="Disordered" evidence="6">
    <location>
        <begin position="356"/>
        <end position="379"/>
    </location>
</feature>
<accession>A0AAV5MMN2</accession>
<evidence type="ECO:0000256" key="1">
    <source>
        <dbReference type="ARBA" id="ARBA00004370"/>
    </source>
</evidence>
<keyword evidence="4 7" id="KW-1133">Transmembrane helix</keyword>
<feature type="non-terminal residue" evidence="8">
    <location>
        <position position="1"/>
    </location>
</feature>
<evidence type="ECO:0000256" key="5">
    <source>
        <dbReference type="ARBA" id="ARBA00023136"/>
    </source>
</evidence>
<feature type="compositionally biased region" description="Basic and acidic residues" evidence="6">
    <location>
        <begin position="356"/>
        <end position="371"/>
    </location>
</feature>